<evidence type="ECO:0000256" key="2">
    <source>
        <dbReference type="ARBA" id="ARBA00006972"/>
    </source>
</evidence>
<dbReference type="Gene3D" id="3.30.450.60">
    <property type="match status" value="1"/>
</dbReference>
<organism evidence="7 8">
    <name type="scientific">Tagetes erecta</name>
    <name type="common">African marigold</name>
    <dbReference type="NCBI Taxonomy" id="13708"/>
    <lineage>
        <taxon>Eukaryota</taxon>
        <taxon>Viridiplantae</taxon>
        <taxon>Streptophyta</taxon>
        <taxon>Embryophyta</taxon>
        <taxon>Tracheophyta</taxon>
        <taxon>Spermatophyta</taxon>
        <taxon>Magnoliopsida</taxon>
        <taxon>eudicotyledons</taxon>
        <taxon>Gunneridae</taxon>
        <taxon>Pentapetalae</taxon>
        <taxon>asterids</taxon>
        <taxon>campanulids</taxon>
        <taxon>Asterales</taxon>
        <taxon>Asteraceae</taxon>
        <taxon>Asteroideae</taxon>
        <taxon>Heliantheae alliance</taxon>
        <taxon>Tageteae</taxon>
        <taxon>Tagetes</taxon>
    </lineage>
</organism>
<dbReference type="Pfam" id="PF01217">
    <property type="entry name" value="Clat_adaptor_s"/>
    <property type="match status" value="1"/>
</dbReference>
<keyword evidence="8" id="KW-1185">Reference proteome</keyword>
<proteinExistence type="inferred from homology"/>
<evidence type="ECO:0000256" key="1">
    <source>
        <dbReference type="ARBA" id="ARBA00004308"/>
    </source>
</evidence>
<feature type="domain" description="AP complex mu/sigma subunit" evidence="6">
    <location>
        <begin position="90"/>
        <end position="175"/>
    </location>
</feature>
<evidence type="ECO:0000259" key="6">
    <source>
        <dbReference type="Pfam" id="PF01217"/>
    </source>
</evidence>
<comment type="subcellular location">
    <subcellularLocation>
        <location evidence="1">Endomembrane system</location>
    </subcellularLocation>
</comment>
<dbReference type="EMBL" id="JAUHHV010000001">
    <property type="protein sequence ID" value="KAK1441606.1"/>
    <property type="molecule type" value="Genomic_DNA"/>
</dbReference>
<protein>
    <recommendedName>
        <fullName evidence="6">AP complex mu/sigma subunit domain-containing protein</fullName>
    </recommendedName>
</protein>
<comment type="similarity">
    <text evidence="2">Belongs to the adaptor complexes small subunit family.</text>
</comment>
<keyword evidence="3" id="KW-0813">Transport</keyword>
<dbReference type="AlphaFoldDB" id="A0AAD8LM40"/>
<comment type="caution">
    <text evidence="7">The sequence shown here is derived from an EMBL/GenBank/DDBJ whole genome shotgun (WGS) entry which is preliminary data.</text>
</comment>
<evidence type="ECO:0000256" key="3">
    <source>
        <dbReference type="ARBA" id="ARBA00022448"/>
    </source>
</evidence>
<dbReference type="InterPro" id="IPR011012">
    <property type="entry name" value="Longin-like_dom_sf"/>
</dbReference>
<sequence length="175" mass="20271">MASFLEAFKQTLGVHSQFKRWLVDMIQNQQLQLQSLLIQRKSLANTFPSLQDPWVCDINFLEDHISQGHSKIKDMARFVDDAKASFIISMNQKDAIINNLEFDRVMKDADVKGKGFTHASTEFNNNNIKFGTHKVIYRRFAGLFLFCVDITDNELAYLECILLFVEILDHFFSNV</sequence>
<dbReference type="InterPro" id="IPR016635">
    <property type="entry name" value="AP_complex_ssu"/>
</dbReference>
<reference evidence="7" key="1">
    <citation type="journal article" date="2023" name="bioRxiv">
        <title>Improved chromosome-level genome assembly for marigold (Tagetes erecta).</title>
        <authorList>
            <person name="Jiang F."/>
            <person name="Yuan L."/>
            <person name="Wang S."/>
            <person name="Wang H."/>
            <person name="Xu D."/>
            <person name="Wang A."/>
            <person name="Fan W."/>
        </authorList>
    </citation>
    <scope>NUCLEOTIDE SEQUENCE</scope>
    <source>
        <strain evidence="7">WSJ</strain>
        <tissue evidence="7">Leaf</tissue>
    </source>
</reference>
<evidence type="ECO:0000313" key="7">
    <source>
        <dbReference type="EMBL" id="KAK1441606.1"/>
    </source>
</evidence>
<keyword evidence="4" id="KW-0653">Protein transport</keyword>
<dbReference type="GO" id="GO:0015031">
    <property type="term" value="P:protein transport"/>
    <property type="evidence" value="ECO:0007669"/>
    <property type="project" value="UniProtKB-KW"/>
</dbReference>
<keyword evidence="5" id="KW-0472">Membrane</keyword>
<dbReference type="PANTHER" id="PTHR11753">
    <property type="entry name" value="ADAPTOR COMPLEXES SMALL SUBUNIT FAMILY"/>
    <property type="match status" value="1"/>
</dbReference>
<evidence type="ECO:0000313" key="8">
    <source>
        <dbReference type="Proteomes" id="UP001229421"/>
    </source>
</evidence>
<dbReference type="GO" id="GO:0012505">
    <property type="term" value="C:endomembrane system"/>
    <property type="evidence" value="ECO:0007669"/>
    <property type="project" value="UniProtKB-SubCell"/>
</dbReference>
<dbReference type="Proteomes" id="UP001229421">
    <property type="component" value="Unassembled WGS sequence"/>
</dbReference>
<accession>A0AAD8LM40</accession>
<dbReference type="SUPFAM" id="SSF64356">
    <property type="entry name" value="SNARE-like"/>
    <property type="match status" value="1"/>
</dbReference>
<evidence type="ECO:0000256" key="5">
    <source>
        <dbReference type="ARBA" id="ARBA00023136"/>
    </source>
</evidence>
<evidence type="ECO:0000256" key="4">
    <source>
        <dbReference type="ARBA" id="ARBA00022927"/>
    </source>
</evidence>
<gene>
    <name evidence="7" type="ORF">QVD17_07632</name>
</gene>
<dbReference type="InterPro" id="IPR022775">
    <property type="entry name" value="AP_mu_sigma_su"/>
</dbReference>
<name>A0AAD8LM40_TARER</name>